<gene>
    <name evidence="2" type="ORF">BCL65_101501</name>
</gene>
<dbReference type="RefSeq" id="WP_106264813.1">
    <property type="nucleotide sequence ID" value="NZ_PVTX01000001.1"/>
</dbReference>
<reference evidence="2 3" key="1">
    <citation type="submission" date="2018-03" db="EMBL/GenBank/DDBJ databases">
        <title>Comparative analysis of microorganisms from saline springs in Andes Mountain Range, Colombia.</title>
        <authorList>
            <person name="Rubin E."/>
        </authorList>
    </citation>
    <scope>NUCLEOTIDE SEQUENCE [LARGE SCALE GENOMIC DNA]</scope>
    <source>
        <strain evidence="2 3">CG 23</strain>
    </source>
</reference>
<evidence type="ECO:0000256" key="1">
    <source>
        <dbReference type="SAM" id="MobiDB-lite"/>
    </source>
</evidence>
<dbReference type="InterPro" id="IPR029475">
    <property type="entry name" value="DUF6807"/>
</dbReference>
<accession>A0ABX5EJT3</accession>
<feature type="region of interest" description="Disordered" evidence="1">
    <location>
        <begin position="328"/>
        <end position="348"/>
    </location>
</feature>
<evidence type="ECO:0000313" key="2">
    <source>
        <dbReference type="EMBL" id="PRZ10356.1"/>
    </source>
</evidence>
<dbReference type="Proteomes" id="UP000239895">
    <property type="component" value="Unassembled WGS sequence"/>
</dbReference>
<evidence type="ECO:0000313" key="3">
    <source>
        <dbReference type="Proteomes" id="UP000239895"/>
    </source>
</evidence>
<comment type="caution">
    <text evidence="2">The sequence shown here is derived from an EMBL/GenBank/DDBJ whole genome shotgun (WGS) entry which is preliminary data.</text>
</comment>
<proteinExistence type="predicted"/>
<protein>
    <submittedName>
        <fullName evidence="2">Methane monooxygenase PmoA-like</fullName>
    </submittedName>
</protein>
<feature type="compositionally biased region" description="Polar residues" evidence="1">
    <location>
        <begin position="339"/>
        <end position="348"/>
    </location>
</feature>
<dbReference type="EMBL" id="PVTX01000001">
    <property type="protein sequence ID" value="PRZ10356.1"/>
    <property type="molecule type" value="Genomic_DNA"/>
</dbReference>
<dbReference type="Pfam" id="PF14100">
    <property type="entry name" value="DUF6807"/>
    <property type="match status" value="1"/>
</dbReference>
<keyword evidence="3" id="KW-1185">Reference proteome</keyword>
<sequence length="348" mass="37097">MSVTLDSDGVAMTGSRDDVDLFTYVYRPDDVPYESPRPYLHPLRTRGGAVVSAYRPWDHVWHKGIAWSLPHVGPWNFWGGPNYVHAERGYVDLHNDGSMEHEQFTAVGPCGFVEELSWRTPATTGRDGSDVPGDVVVREERSVQVLLPADAPDVWVLTFTSTMTNVSDGPLDIGSPTTNGRENAGYGGLFWRGPRSFTGGQVLLPASDGTGVVADAEDARGLRAEWLGFVGRHDGAAPPAGPGQQGGSRASTVLMVDPGTNPGGTPQWFVRSEPFACVCPAPFFSAEVPFASGETLVFTYAVVIADGESDGARGVELARLGRQVLAGEGGVLEPGHVDPSQQPAPVRS</sequence>
<name>A0ABX5EJT3_9MICO</name>
<organism evidence="2 3">
    <name type="scientific">Isoptericola halotolerans</name>
    <dbReference type="NCBI Taxonomy" id="300560"/>
    <lineage>
        <taxon>Bacteria</taxon>
        <taxon>Bacillati</taxon>
        <taxon>Actinomycetota</taxon>
        <taxon>Actinomycetes</taxon>
        <taxon>Micrococcales</taxon>
        <taxon>Promicromonosporaceae</taxon>
        <taxon>Isoptericola</taxon>
    </lineage>
</organism>